<dbReference type="Pfam" id="PF00903">
    <property type="entry name" value="Glyoxalase"/>
    <property type="match status" value="1"/>
</dbReference>
<dbReference type="InterPro" id="IPR004360">
    <property type="entry name" value="Glyas_Fos-R_dOase_dom"/>
</dbReference>
<keyword evidence="2" id="KW-0456">Lyase</keyword>
<gene>
    <name evidence="2" type="ORF">SHM7688_02483</name>
</gene>
<dbReference type="InterPro" id="IPR037523">
    <property type="entry name" value="VOC_core"/>
</dbReference>
<dbReference type="InterPro" id="IPR052164">
    <property type="entry name" value="Anthracycline_SecMetBiosynth"/>
</dbReference>
<dbReference type="GO" id="GO:0016829">
    <property type="term" value="F:lyase activity"/>
    <property type="evidence" value="ECO:0007669"/>
    <property type="project" value="UniProtKB-KW"/>
</dbReference>
<dbReference type="AlphaFoldDB" id="A0A0P1ESB5"/>
<dbReference type="Gene3D" id="3.10.180.10">
    <property type="entry name" value="2,3-Dihydroxybiphenyl 1,2-Dioxygenase, domain 1"/>
    <property type="match status" value="1"/>
</dbReference>
<dbReference type="PROSITE" id="PS51819">
    <property type="entry name" value="VOC"/>
    <property type="match status" value="1"/>
</dbReference>
<dbReference type="STRING" id="321267.SHM7688_02483"/>
<dbReference type="Proteomes" id="UP000054823">
    <property type="component" value="Unassembled WGS sequence"/>
</dbReference>
<name>A0A0P1ESB5_9RHOB</name>
<dbReference type="SUPFAM" id="SSF54593">
    <property type="entry name" value="Glyoxalase/Bleomycin resistance protein/Dihydroxybiphenyl dioxygenase"/>
    <property type="match status" value="1"/>
</dbReference>
<proteinExistence type="predicted"/>
<organism evidence="2 3">
    <name type="scientific">Shimia marina</name>
    <dbReference type="NCBI Taxonomy" id="321267"/>
    <lineage>
        <taxon>Bacteria</taxon>
        <taxon>Pseudomonadati</taxon>
        <taxon>Pseudomonadota</taxon>
        <taxon>Alphaproteobacteria</taxon>
        <taxon>Rhodobacterales</taxon>
        <taxon>Roseobacteraceae</taxon>
    </lineage>
</organism>
<protein>
    <submittedName>
        <fullName evidence="2">Putative enzyme related to lactoylglutathione lyase</fullName>
    </submittedName>
</protein>
<dbReference type="PANTHER" id="PTHR33993">
    <property type="entry name" value="GLYOXALASE-RELATED"/>
    <property type="match status" value="1"/>
</dbReference>
<keyword evidence="3" id="KW-1185">Reference proteome</keyword>
<dbReference type="RefSeq" id="WP_188128111.1">
    <property type="nucleotide sequence ID" value="NZ_CYPW01000024.1"/>
</dbReference>
<reference evidence="2 3" key="1">
    <citation type="submission" date="2015-09" db="EMBL/GenBank/DDBJ databases">
        <authorList>
            <consortium name="Swine Surveillance"/>
        </authorList>
    </citation>
    <scope>NUCLEOTIDE SEQUENCE [LARGE SCALE GENOMIC DNA]</scope>
    <source>
        <strain evidence="2 3">CECT 7688</strain>
    </source>
</reference>
<evidence type="ECO:0000313" key="2">
    <source>
        <dbReference type="EMBL" id="CUH53032.1"/>
    </source>
</evidence>
<dbReference type="EMBL" id="CYPW01000024">
    <property type="protein sequence ID" value="CUH53032.1"/>
    <property type="molecule type" value="Genomic_DNA"/>
</dbReference>
<dbReference type="PANTHER" id="PTHR33993:SF1">
    <property type="entry name" value="GLYOXALASE FAMILY PROTEIN"/>
    <property type="match status" value="1"/>
</dbReference>
<sequence>MPLTLEIDYVEFYSAELEATEDFFGKAFSWEFVKYGPDYRDIQNAGIGGGIERSGPKAPLIVLKTDDLPAAYQQVSDAGAEITKEIFEFPGGTRFEFREPGGTDMAVWCPA</sequence>
<dbReference type="InterPro" id="IPR029068">
    <property type="entry name" value="Glyas_Bleomycin-R_OHBP_Dase"/>
</dbReference>
<evidence type="ECO:0000313" key="3">
    <source>
        <dbReference type="Proteomes" id="UP000054823"/>
    </source>
</evidence>
<evidence type="ECO:0000259" key="1">
    <source>
        <dbReference type="PROSITE" id="PS51819"/>
    </source>
</evidence>
<feature type="domain" description="VOC" evidence="1">
    <location>
        <begin position="6"/>
        <end position="110"/>
    </location>
</feature>
<accession>A0A0P1ESB5</accession>